<gene>
    <name evidence="3" type="ORF">EII41_13615</name>
</gene>
<name>A0A3P1YDI0_TANFO</name>
<organism evidence="3 4">
    <name type="scientific">Tannerella forsythia</name>
    <name type="common">Bacteroides forsythus</name>
    <dbReference type="NCBI Taxonomy" id="28112"/>
    <lineage>
        <taxon>Bacteria</taxon>
        <taxon>Pseudomonadati</taxon>
        <taxon>Bacteroidota</taxon>
        <taxon>Bacteroidia</taxon>
        <taxon>Bacteroidales</taxon>
        <taxon>Tannerellaceae</taxon>
        <taxon>Tannerella</taxon>
    </lineage>
</organism>
<dbReference type="InterPro" id="IPR038717">
    <property type="entry name" value="Tc1-like_DDE_dom"/>
</dbReference>
<dbReference type="Proteomes" id="UP000279860">
    <property type="component" value="Unassembled WGS sequence"/>
</dbReference>
<dbReference type="PANTHER" id="PTHR46564">
    <property type="entry name" value="TRANSPOSASE"/>
    <property type="match status" value="1"/>
</dbReference>
<dbReference type="GO" id="GO:0003676">
    <property type="term" value="F:nucleic acid binding"/>
    <property type="evidence" value="ECO:0007669"/>
    <property type="project" value="InterPro"/>
</dbReference>
<protein>
    <submittedName>
        <fullName evidence="3">IS630 family transposase</fullName>
    </submittedName>
</protein>
<dbReference type="InterPro" id="IPR036397">
    <property type="entry name" value="RNaseH_sf"/>
</dbReference>
<comment type="caution">
    <text evidence="3">The sequence shown here is derived from an EMBL/GenBank/DDBJ whole genome shotgun (WGS) entry which is preliminary data.</text>
</comment>
<evidence type="ECO:0000313" key="4">
    <source>
        <dbReference type="Proteomes" id="UP000279860"/>
    </source>
</evidence>
<dbReference type="InterPro" id="IPR025959">
    <property type="entry name" value="Winged_HTH_dom"/>
</dbReference>
<proteinExistence type="predicted"/>
<reference evidence="3 4" key="1">
    <citation type="submission" date="2018-11" db="EMBL/GenBank/DDBJ databases">
        <title>Genomes From Bacteria Associated with the Canine Oral Cavity: a Test Case for Automated Genome-Based Taxonomic Assignment.</title>
        <authorList>
            <person name="Coil D.A."/>
            <person name="Jospin G."/>
            <person name="Darling A.E."/>
            <person name="Wallis C."/>
            <person name="Davis I.J."/>
            <person name="Harris S."/>
            <person name="Eisen J.A."/>
            <person name="Holcombe L.J."/>
            <person name="O'Flynn C."/>
        </authorList>
    </citation>
    <scope>NUCLEOTIDE SEQUENCE [LARGE SCALE GENOMIC DNA]</scope>
    <source>
        <strain evidence="3 4">OH1426_COT-023</strain>
    </source>
</reference>
<dbReference type="Pfam" id="PF13592">
    <property type="entry name" value="HTH_33"/>
    <property type="match status" value="1"/>
</dbReference>
<dbReference type="PANTHER" id="PTHR46564:SF1">
    <property type="entry name" value="TRANSPOSASE"/>
    <property type="match status" value="1"/>
</dbReference>
<evidence type="ECO:0000313" key="3">
    <source>
        <dbReference type="EMBL" id="RRD69164.1"/>
    </source>
</evidence>
<dbReference type="NCBIfam" id="NF033545">
    <property type="entry name" value="transpos_IS630"/>
    <property type="match status" value="1"/>
</dbReference>
<feature type="domain" description="Winged helix-turn helix" evidence="2">
    <location>
        <begin position="66"/>
        <end position="123"/>
    </location>
</feature>
<evidence type="ECO:0000259" key="1">
    <source>
        <dbReference type="Pfam" id="PF13358"/>
    </source>
</evidence>
<dbReference type="Pfam" id="PF13358">
    <property type="entry name" value="DDE_3"/>
    <property type="match status" value="1"/>
</dbReference>
<evidence type="ECO:0000259" key="2">
    <source>
        <dbReference type="Pfam" id="PF13592"/>
    </source>
</evidence>
<accession>A0A3P1YDI0</accession>
<dbReference type="InterPro" id="IPR047655">
    <property type="entry name" value="Transpos_IS630-like"/>
</dbReference>
<sequence length="311" mass="36147">MAQIIGIRPATICQWCKDYDHEGQKGLIAKKRGVKSEDKKLLSDSQELLIQKMITDTMPDQLKLNFALWTRKAVKELVDRELQITIAETTMGDYLRKWGFTPQKPKKQAYKQCPKAVQKWLNEDYPSIKERAKKENAEIYWGDETGVKNQCNHGRSYAPKGKTPIKKSMSKRFSVNMFSAVTNQGKVQFMIYSEAMNAERLIEFLKQLIKSSRRKIYLILDNLKVHHSKVVKEWVGKNQDKIALFFLPSYSPEINPDEYLNCDLKQGLSAKKSPKNKDILQNNVKQHMDLLTNNPERVKKYFKHKSIEYAA</sequence>
<dbReference type="AlphaFoldDB" id="A0A3P1YDI0"/>
<dbReference type="Gene3D" id="3.30.420.10">
    <property type="entry name" value="Ribonuclease H-like superfamily/Ribonuclease H"/>
    <property type="match status" value="1"/>
</dbReference>
<dbReference type="EMBL" id="RQYN01000131">
    <property type="protein sequence ID" value="RRD69164.1"/>
    <property type="molecule type" value="Genomic_DNA"/>
</dbReference>
<feature type="domain" description="Tc1-like transposase DDE" evidence="1">
    <location>
        <begin position="139"/>
        <end position="279"/>
    </location>
</feature>